<accession>A0ABM7NTG5</accession>
<dbReference type="Gene3D" id="3.90.280.10">
    <property type="entry name" value="PEBP-like"/>
    <property type="match status" value="1"/>
</dbReference>
<reference evidence="1 2" key="1">
    <citation type="submission" date="2021-02" db="EMBL/GenBank/DDBJ databases">
        <title>Cotonvirus japonicus, which uses Golgi apparatus of host cells for its virion factory, phylogenetically links tailed tupanvirus and icosahedral mimivirus.</title>
        <authorList>
            <person name="Takahashi H."/>
            <person name="Fukaya S."/>
            <person name="Song C."/>
            <person name="Murata K."/>
            <person name="Takemura M."/>
        </authorList>
    </citation>
    <scope>NUCLEOTIDE SEQUENCE [LARGE SCALE GENOMIC DNA]</scope>
</reference>
<sequence>MSDFRVNINGIIITNNMILPLKQTQIMPKITCNSTNNDYYTIIVVDPDAPSPKNPIYKYFLHLLIINNNETIVPYKYPSPPKNSGLHRYYFYLMKQSNYLKYDKLGLQINDNHEVVRQKFNFGEFIQNNNLKQVDFVYFLTENK</sequence>
<dbReference type="EMBL" id="AP024483">
    <property type="protein sequence ID" value="BCS83470.1"/>
    <property type="molecule type" value="Genomic_DNA"/>
</dbReference>
<evidence type="ECO:0000313" key="1">
    <source>
        <dbReference type="EMBL" id="BCS83470.1"/>
    </source>
</evidence>
<keyword evidence="2" id="KW-1185">Reference proteome</keyword>
<dbReference type="RefSeq" id="YP_010842078.1">
    <property type="nucleotide sequence ID" value="NC_079139.1"/>
</dbReference>
<dbReference type="InterPro" id="IPR035810">
    <property type="entry name" value="PEBP_euk"/>
</dbReference>
<dbReference type="GeneID" id="80558675"/>
<dbReference type="InterPro" id="IPR008914">
    <property type="entry name" value="PEBP"/>
</dbReference>
<dbReference type="InterPro" id="IPR036610">
    <property type="entry name" value="PEBP-like_sf"/>
</dbReference>
<name>A0ABM7NTG5_9VIRU</name>
<dbReference type="Proteomes" id="UP001321479">
    <property type="component" value="Segment"/>
</dbReference>
<proteinExistence type="predicted"/>
<dbReference type="CDD" id="cd00866">
    <property type="entry name" value="PEBP_euk"/>
    <property type="match status" value="1"/>
</dbReference>
<dbReference type="PANTHER" id="PTHR11362:SF82">
    <property type="entry name" value="PHOSPHATIDYLETHANOLAMINE-BINDING PROTEIN 4"/>
    <property type="match status" value="1"/>
</dbReference>
<organism evidence="1 2">
    <name type="scientific">Cotonvirus japonicus</name>
    <dbReference type="NCBI Taxonomy" id="2811091"/>
    <lineage>
        <taxon>Viruses</taxon>
        <taxon>Varidnaviria</taxon>
        <taxon>Bamfordvirae</taxon>
        <taxon>Nucleocytoviricota</taxon>
        <taxon>Megaviricetes</taxon>
        <taxon>Imitervirales</taxon>
        <taxon>Mimiviridae</taxon>
        <taxon>Megamimivirinae</taxon>
        <taxon>Cotonvirus</taxon>
        <taxon>Cotonvirus japonicum</taxon>
    </lineage>
</organism>
<dbReference type="SUPFAM" id="SSF49777">
    <property type="entry name" value="PEBP-like"/>
    <property type="match status" value="1"/>
</dbReference>
<dbReference type="Pfam" id="PF01161">
    <property type="entry name" value="PBP"/>
    <property type="match status" value="1"/>
</dbReference>
<protein>
    <submittedName>
        <fullName evidence="1">Phosphatidyl ethanolamine-binding protein-like protein</fullName>
    </submittedName>
</protein>
<evidence type="ECO:0000313" key="2">
    <source>
        <dbReference type="Proteomes" id="UP001321479"/>
    </source>
</evidence>
<dbReference type="PANTHER" id="PTHR11362">
    <property type="entry name" value="PHOSPHATIDYLETHANOLAMINE-BINDING PROTEIN"/>
    <property type="match status" value="1"/>
</dbReference>